<dbReference type="InterPro" id="IPR044898">
    <property type="entry name" value="CDI_dom_sf"/>
</dbReference>
<dbReference type="PANTHER" id="PTHR10265:SF45">
    <property type="entry name" value="DACAPO"/>
    <property type="match status" value="1"/>
</dbReference>
<protein>
    <recommendedName>
        <fullName evidence="6">Cyclin-dependent kinase inhibitor domain-containing protein</fullName>
    </recommendedName>
</protein>
<gene>
    <name evidence="7" type="ORF">X975_06507</name>
</gene>
<evidence type="ECO:0000313" key="7">
    <source>
        <dbReference type="EMBL" id="KFM62944.1"/>
    </source>
</evidence>
<sequence length="127" mass="14323">MCTLEVLLIADVMRRTTRDFDANNNDNGVRRGARSVCRKLFACEAPAADRSRLLRRMEEQIRKQDSERWNFDFTTETPLPGRYQWVKVSPEVSAPASSQTVVSPVVEECVPSDSATTSETSQAAQRK</sequence>
<dbReference type="AlphaFoldDB" id="A0A087TCV5"/>
<comment type="subcellular location">
    <subcellularLocation>
        <location evidence="1">Nucleus</location>
    </subcellularLocation>
</comment>
<evidence type="ECO:0000313" key="8">
    <source>
        <dbReference type="Proteomes" id="UP000054359"/>
    </source>
</evidence>
<reference evidence="7 8" key="1">
    <citation type="submission" date="2013-11" db="EMBL/GenBank/DDBJ databases">
        <title>Genome sequencing of Stegodyphus mimosarum.</title>
        <authorList>
            <person name="Bechsgaard J."/>
        </authorList>
    </citation>
    <scope>NUCLEOTIDE SEQUENCE [LARGE SCALE GENOMIC DNA]</scope>
</reference>
<dbReference type="GO" id="GO:0005634">
    <property type="term" value="C:nucleus"/>
    <property type="evidence" value="ECO:0007669"/>
    <property type="project" value="UniProtKB-SubCell"/>
</dbReference>
<feature type="non-terminal residue" evidence="7">
    <location>
        <position position="127"/>
    </location>
</feature>
<accession>A0A087TCV5</accession>
<dbReference type="Pfam" id="PF02234">
    <property type="entry name" value="CDI"/>
    <property type="match status" value="1"/>
</dbReference>
<evidence type="ECO:0000256" key="4">
    <source>
        <dbReference type="ARBA" id="ARBA00023242"/>
    </source>
</evidence>
<keyword evidence="4" id="KW-0539">Nucleus</keyword>
<proteinExistence type="inferred from homology"/>
<organism evidence="7 8">
    <name type="scientific">Stegodyphus mimosarum</name>
    <name type="common">African social velvet spider</name>
    <dbReference type="NCBI Taxonomy" id="407821"/>
    <lineage>
        <taxon>Eukaryota</taxon>
        <taxon>Metazoa</taxon>
        <taxon>Ecdysozoa</taxon>
        <taxon>Arthropoda</taxon>
        <taxon>Chelicerata</taxon>
        <taxon>Arachnida</taxon>
        <taxon>Araneae</taxon>
        <taxon>Araneomorphae</taxon>
        <taxon>Entelegynae</taxon>
        <taxon>Eresoidea</taxon>
        <taxon>Eresidae</taxon>
        <taxon>Stegodyphus</taxon>
    </lineage>
</organism>
<dbReference type="InterPro" id="IPR003175">
    <property type="entry name" value="CDI_dom"/>
</dbReference>
<keyword evidence="8" id="KW-1185">Reference proteome</keyword>
<dbReference type="Gene3D" id="4.10.365.10">
    <property type="entry name" value="p27"/>
    <property type="match status" value="1"/>
</dbReference>
<comment type="similarity">
    <text evidence="2">Belongs to the CDI family.</text>
</comment>
<dbReference type="PANTHER" id="PTHR10265">
    <property type="entry name" value="CYCLIN-DEPENDENT KINASE INHIBITOR 1"/>
    <property type="match status" value="1"/>
</dbReference>
<evidence type="ECO:0000259" key="6">
    <source>
        <dbReference type="Pfam" id="PF02234"/>
    </source>
</evidence>
<dbReference type="GO" id="GO:0004861">
    <property type="term" value="F:cyclin-dependent protein serine/threonine kinase inhibitor activity"/>
    <property type="evidence" value="ECO:0007669"/>
    <property type="project" value="InterPro"/>
</dbReference>
<dbReference type="Proteomes" id="UP000054359">
    <property type="component" value="Unassembled WGS sequence"/>
</dbReference>
<name>A0A087TCV5_STEMI</name>
<evidence type="ECO:0000256" key="5">
    <source>
        <dbReference type="ARBA" id="ARBA00023306"/>
    </source>
</evidence>
<evidence type="ECO:0000256" key="2">
    <source>
        <dbReference type="ARBA" id="ARBA00006726"/>
    </source>
</evidence>
<evidence type="ECO:0000256" key="1">
    <source>
        <dbReference type="ARBA" id="ARBA00004123"/>
    </source>
</evidence>
<dbReference type="EMBL" id="KK114637">
    <property type="protein sequence ID" value="KFM62944.1"/>
    <property type="molecule type" value="Genomic_DNA"/>
</dbReference>
<keyword evidence="3" id="KW-0649">Protein kinase inhibitor</keyword>
<keyword evidence="5" id="KW-0131">Cell cycle</keyword>
<feature type="domain" description="Cyclin-dependent kinase inhibitor" evidence="6">
    <location>
        <begin position="51"/>
        <end position="88"/>
    </location>
</feature>
<evidence type="ECO:0000256" key="3">
    <source>
        <dbReference type="ARBA" id="ARBA00023013"/>
    </source>
</evidence>
<dbReference type="OrthoDB" id="9940972at2759"/>
<dbReference type="GO" id="GO:0051726">
    <property type="term" value="P:regulation of cell cycle"/>
    <property type="evidence" value="ECO:0007669"/>
    <property type="project" value="InterPro"/>
</dbReference>
<dbReference type="OMA" id="DKERWNF"/>